<gene>
    <name evidence="1" type="ORF">Goslar_00079</name>
</gene>
<organismHost>
    <name type="scientific">Escherichia coli</name>
    <dbReference type="NCBI Taxonomy" id="562"/>
</organismHost>
<organism evidence="1 2">
    <name type="scientific">Escherichia phage vB_EcoM_Goslar</name>
    <dbReference type="NCBI Taxonomy" id="2502409"/>
    <lineage>
        <taxon>Viruses</taxon>
        <taxon>Duplodnaviria</taxon>
        <taxon>Heunggongvirae</taxon>
        <taxon>Uroviricota</taxon>
        <taxon>Caudoviricetes</taxon>
        <taxon>Chimalliviridae</taxon>
        <taxon>Goslarvirus</taxon>
        <taxon>Goslarvirus goslar</taxon>
    </lineage>
</organism>
<keyword evidence="2" id="KW-1185">Reference proteome</keyword>
<evidence type="ECO:0000313" key="2">
    <source>
        <dbReference type="Proteomes" id="UP000294673"/>
    </source>
</evidence>
<name>A0A482GIB8_BPGOS</name>
<reference evidence="1 2" key="1">
    <citation type="submission" date="2018-12" db="EMBL/GenBank/DDBJ databases">
        <title>Still something new to discover - new insights into E. coli phage diversity and taxonomy.</title>
        <authorList>
            <person name="Korf I.H.E."/>
            <person name="Adriaennsens E."/>
            <person name="Dreiseikelmann B."/>
            <person name="Kropinski A."/>
            <person name="Nimtz M."/>
            <person name="Meier-Kolthoff J.P."/>
            <person name="Rohde M."/>
            <person name="van Raaij M."/>
            <person name="Wittmann J."/>
        </authorList>
    </citation>
    <scope>NUCLEOTIDE SEQUENCE [LARGE SCALE GENOMIC DNA]</scope>
</reference>
<proteinExistence type="predicted"/>
<dbReference type="EMBL" id="MK327938">
    <property type="protein sequence ID" value="QBO63872.1"/>
    <property type="molecule type" value="Genomic_DNA"/>
</dbReference>
<sequence length="290" mass="32808">MIDSVLALLEGKIPETRRTLLQHCMHRLYQDFKCEQLETFCSTMLSGAGEQYDLNELDIILTNGCIELYKQQLLAFGIRINEGQLTLDSLKYLHALASTLLDLETHDDTAFLLAIVEDEDYTTAEVLAECAHHIYGVDAVNVTPLINFVHSSLLPRIQQVLTKKLEKDSENITDEENVLIPDHIRRRIRVISDAFPPVFSQYIDEGGTIAVPLDLLMAQCRNQLATLRQQPYAYTQELIAFALASDLEDNEIIPVLRELITANFPMAEESKEATRALSEFVSRRGDLTQV</sequence>
<protein>
    <submittedName>
        <fullName evidence="1">Uncharacterized protein</fullName>
    </submittedName>
</protein>
<accession>A0A482GIB8</accession>
<evidence type="ECO:0000313" key="1">
    <source>
        <dbReference type="EMBL" id="QBO63872.1"/>
    </source>
</evidence>
<dbReference type="Proteomes" id="UP000294673">
    <property type="component" value="Segment"/>
</dbReference>